<evidence type="ECO:0000256" key="6">
    <source>
        <dbReference type="ARBA" id="ARBA00023186"/>
    </source>
</evidence>
<dbReference type="InterPro" id="IPR027410">
    <property type="entry name" value="TCP-1-like_intermed_sf"/>
</dbReference>
<dbReference type="Gene3D" id="1.10.560.10">
    <property type="entry name" value="GroEL-like equatorial domain"/>
    <property type="match status" value="1"/>
</dbReference>
<name>C4WV50_ACYPI</name>
<dbReference type="PROSITE" id="PS00750">
    <property type="entry name" value="TCP1_1"/>
    <property type="match status" value="1"/>
</dbReference>
<dbReference type="Gene3D" id="3.30.260.10">
    <property type="entry name" value="TCP-1-like chaperonin intermediate domain"/>
    <property type="match status" value="1"/>
</dbReference>
<dbReference type="GO" id="GO:0140662">
    <property type="term" value="F:ATP-dependent protein folding chaperone"/>
    <property type="evidence" value="ECO:0007669"/>
    <property type="project" value="InterPro"/>
</dbReference>
<evidence type="ECO:0000256" key="5">
    <source>
        <dbReference type="ARBA" id="ARBA00022840"/>
    </source>
</evidence>
<dbReference type="GO" id="GO:0016887">
    <property type="term" value="F:ATP hydrolysis activity"/>
    <property type="evidence" value="ECO:0007669"/>
    <property type="project" value="InterPro"/>
</dbReference>
<dbReference type="InterPro" id="IPR017998">
    <property type="entry name" value="Chaperone_TCP-1"/>
</dbReference>
<dbReference type="SUPFAM" id="SSF48592">
    <property type="entry name" value="GroEL equatorial domain-like"/>
    <property type="match status" value="1"/>
</dbReference>
<sequence>MSAISLLNPKAEFARAAQALAVNISAARGIQDVMKTNLGPKGTMKMLVSGAGEIKITKDGNVLLHEMQIQHPTASLIARASTAMDDATGDGTTSTVLIIGELLKQAENLISEGVHPRVLTEGMIKARDKALELLEKIKVEGKPDRQRLYDVATTSLRTKVDRN</sequence>
<evidence type="ECO:0000256" key="1">
    <source>
        <dbReference type="ARBA" id="ARBA00004496"/>
    </source>
</evidence>
<dbReference type="AlphaFoldDB" id="C4WV50"/>
<evidence type="ECO:0000256" key="7">
    <source>
        <dbReference type="RuleBase" id="RU004187"/>
    </source>
</evidence>
<gene>
    <name evidence="8" type="primary">ACYPI000575</name>
</gene>
<evidence type="ECO:0000256" key="2">
    <source>
        <dbReference type="ARBA" id="ARBA00008020"/>
    </source>
</evidence>
<dbReference type="InterPro" id="IPR002423">
    <property type="entry name" value="Cpn60/GroEL/TCP-1"/>
</dbReference>
<keyword evidence="3" id="KW-0963">Cytoplasm</keyword>
<keyword evidence="4 7" id="KW-0547">Nucleotide-binding</keyword>
<evidence type="ECO:0000256" key="3">
    <source>
        <dbReference type="ARBA" id="ARBA00022490"/>
    </source>
</evidence>
<dbReference type="PANTHER" id="PTHR11353">
    <property type="entry name" value="CHAPERONIN"/>
    <property type="match status" value="1"/>
</dbReference>
<comment type="subcellular location">
    <subcellularLocation>
        <location evidence="1">Cytoplasm</location>
    </subcellularLocation>
</comment>
<comment type="similarity">
    <text evidence="2 7">Belongs to the TCP-1 chaperonin family.</text>
</comment>
<evidence type="ECO:0000256" key="4">
    <source>
        <dbReference type="ARBA" id="ARBA00022741"/>
    </source>
</evidence>
<dbReference type="InterPro" id="IPR002194">
    <property type="entry name" value="Chaperonin_TCP-1_CS"/>
</dbReference>
<protein>
    <submittedName>
        <fullName evidence="8">ACYPI000575 protein</fullName>
    </submittedName>
</protein>
<proteinExistence type="evidence at transcript level"/>
<dbReference type="FunFam" id="1.10.560.10:FF:000058">
    <property type="entry name" value="T-complex protein 1 subunit zeta"/>
    <property type="match status" value="1"/>
</dbReference>
<accession>C4WV50</accession>
<keyword evidence="6 7" id="KW-0143">Chaperone</keyword>
<dbReference type="PRINTS" id="PR00304">
    <property type="entry name" value="TCOMPLEXTCP1"/>
</dbReference>
<keyword evidence="5 7" id="KW-0067">ATP-binding</keyword>
<dbReference type="GO" id="GO:0005524">
    <property type="term" value="F:ATP binding"/>
    <property type="evidence" value="ECO:0007669"/>
    <property type="project" value="UniProtKB-KW"/>
</dbReference>
<evidence type="ECO:0000313" key="8">
    <source>
        <dbReference type="EMBL" id="BAH71770.1"/>
    </source>
</evidence>
<dbReference type="GO" id="GO:0005737">
    <property type="term" value="C:cytoplasm"/>
    <property type="evidence" value="ECO:0007669"/>
    <property type="project" value="UniProtKB-SubCell"/>
</dbReference>
<dbReference type="InterPro" id="IPR027413">
    <property type="entry name" value="GROEL-like_equatorial_sf"/>
</dbReference>
<dbReference type="Pfam" id="PF00118">
    <property type="entry name" value="Cpn60_TCP1"/>
    <property type="match status" value="1"/>
</dbReference>
<reference evidence="8" key="1">
    <citation type="submission" date="2009-06" db="EMBL/GenBank/DDBJ databases">
        <title>A full-length cDNA resource of the pea aphid, Acyrthosiphon pisum.</title>
        <authorList>
            <person name="Shigenobu S."/>
            <person name="Nakabachi A."/>
            <person name="Richards S."/>
        </authorList>
    </citation>
    <scope>NUCLEOTIDE SEQUENCE</scope>
    <source>
        <strain evidence="8">LSR1</strain>
        <tissue evidence="8">Whole body</tissue>
    </source>
</reference>
<dbReference type="GO" id="GO:0051082">
    <property type="term" value="F:unfolded protein binding"/>
    <property type="evidence" value="ECO:0007669"/>
    <property type="project" value="InterPro"/>
</dbReference>
<organism evidence="8">
    <name type="scientific">Acyrthosiphon pisum</name>
    <name type="common">Pea aphid</name>
    <dbReference type="NCBI Taxonomy" id="7029"/>
    <lineage>
        <taxon>Eukaryota</taxon>
        <taxon>Metazoa</taxon>
        <taxon>Ecdysozoa</taxon>
        <taxon>Arthropoda</taxon>
        <taxon>Hexapoda</taxon>
        <taxon>Insecta</taxon>
        <taxon>Pterygota</taxon>
        <taxon>Neoptera</taxon>
        <taxon>Paraneoptera</taxon>
        <taxon>Hemiptera</taxon>
        <taxon>Sternorrhyncha</taxon>
        <taxon>Aphidomorpha</taxon>
        <taxon>Aphidoidea</taxon>
        <taxon>Aphididae</taxon>
        <taxon>Macrosiphini</taxon>
        <taxon>Acyrthosiphon</taxon>
    </lineage>
</organism>
<dbReference type="OrthoDB" id="10052040at2759"/>
<dbReference type="EMBL" id="AK341356">
    <property type="protein sequence ID" value="BAH71770.1"/>
    <property type="molecule type" value="mRNA"/>
</dbReference>
<dbReference type="PROSITE" id="PS00751">
    <property type="entry name" value="TCP1_2"/>
    <property type="match status" value="1"/>
</dbReference>